<evidence type="ECO:0000313" key="5">
    <source>
        <dbReference type="Proteomes" id="UP000492821"/>
    </source>
</evidence>
<dbReference type="GO" id="GO:0005778">
    <property type="term" value="C:peroxisomal membrane"/>
    <property type="evidence" value="ECO:0007669"/>
    <property type="project" value="UniProtKB-SubCell"/>
</dbReference>
<dbReference type="PANTHER" id="PTHR20990:SF1">
    <property type="entry name" value="PEROXISOMAL MEMBRANE PROTEIN 11C"/>
    <property type="match status" value="1"/>
</dbReference>
<comment type="subcellular location">
    <subcellularLocation>
        <location evidence="3">Peroxisome membrane</location>
    </subcellularLocation>
</comment>
<keyword evidence="2" id="KW-0576">Peroxisome</keyword>
<dbReference type="InterPro" id="IPR026510">
    <property type="entry name" value="PEX11C_met"/>
</dbReference>
<dbReference type="WBParaSite" id="Pan_g12834.t1">
    <property type="protein sequence ID" value="Pan_g12834.t1"/>
    <property type="gene ID" value="Pan_g12834"/>
</dbReference>
<proteinExistence type="predicted"/>
<organism evidence="5 6">
    <name type="scientific">Panagrellus redivivus</name>
    <name type="common">Microworm</name>
    <dbReference type="NCBI Taxonomy" id="6233"/>
    <lineage>
        <taxon>Eukaryota</taxon>
        <taxon>Metazoa</taxon>
        <taxon>Ecdysozoa</taxon>
        <taxon>Nematoda</taxon>
        <taxon>Chromadorea</taxon>
        <taxon>Rhabditida</taxon>
        <taxon>Tylenchina</taxon>
        <taxon>Panagrolaimomorpha</taxon>
        <taxon>Panagrolaimoidea</taxon>
        <taxon>Panagrolaimidae</taxon>
        <taxon>Panagrellus</taxon>
    </lineage>
</organism>
<accession>A0A7E4UU03</accession>
<reference evidence="5" key="1">
    <citation type="journal article" date="2013" name="Genetics">
        <title>The draft genome and transcriptome of Panagrellus redivivus are shaped by the harsh demands of a free-living lifestyle.</title>
        <authorList>
            <person name="Srinivasan J."/>
            <person name="Dillman A.R."/>
            <person name="Macchietto M.G."/>
            <person name="Heikkinen L."/>
            <person name="Lakso M."/>
            <person name="Fracchia K.M."/>
            <person name="Antoshechkin I."/>
            <person name="Mortazavi A."/>
            <person name="Wong G."/>
            <person name="Sternberg P.W."/>
        </authorList>
    </citation>
    <scope>NUCLEOTIDE SEQUENCE [LARGE SCALE GENOMIC DNA]</scope>
    <source>
        <strain evidence="5">MT8872</strain>
    </source>
</reference>
<name>A0A7E4UU03_PANRE</name>
<protein>
    <submittedName>
        <fullName evidence="6">Peroxisomal biogenesis factor 11</fullName>
    </submittedName>
</protein>
<keyword evidence="4" id="KW-1133">Transmembrane helix</keyword>
<sequence>MEFNLQRLVRCLSIYAGRDKLLRALYAALVFYSTKQKDPERAKIWLAYAKQLSAARLVFRQCNHPSMIIASRDAMSEAPVATDKVNYTLSTAVTAIYTVYGAVEAAAWLADAKIIIADSVKLFRWCLYLWLAALICGMIRLVRVISGKPWQKSASDRISLLGLVCDFVSGANSLPAGILWSGKLSVRQASSLSFIASAIGFWKLY</sequence>
<evidence type="ECO:0000256" key="4">
    <source>
        <dbReference type="SAM" id="Phobius"/>
    </source>
</evidence>
<keyword evidence="4" id="KW-0812">Transmembrane</keyword>
<feature type="transmembrane region" description="Helical" evidence="4">
    <location>
        <begin position="127"/>
        <end position="146"/>
    </location>
</feature>
<dbReference type="AlphaFoldDB" id="A0A7E4UU03"/>
<dbReference type="Proteomes" id="UP000492821">
    <property type="component" value="Unassembled WGS sequence"/>
</dbReference>
<dbReference type="InterPro" id="IPR008733">
    <property type="entry name" value="PEX11"/>
</dbReference>
<dbReference type="Pfam" id="PF05648">
    <property type="entry name" value="PEX11"/>
    <property type="match status" value="1"/>
</dbReference>
<keyword evidence="1 4" id="KW-0472">Membrane</keyword>
<evidence type="ECO:0000256" key="2">
    <source>
        <dbReference type="ARBA" id="ARBA00023140"/>
    </source>
</evidence>
<reference evidence="6" key="2">
    <citation type="submission" date="2020-10" db="UniProtKB">
        <authorList>
            <consortium name="WormBaseParasite"/>
        </authorList>
    </citation>
    <scope>IDENTIFICATION</scope>
</reference>
<evidence type="ECO:0000313" key="6">
    <source>
        <dbReference type="WBParaSite" id="Pan_g12834.t1"/>
    </source>
</evidence>
<dbReference type="PANTHER" id="PTHR20990">
    <property type="entry name" value="PEROXISOMAL BIOGENESIS FACTOR 11"/>
    <property type="match status" value="1"/>
</dbReference>
<evidence type="ECO:0000256" key="1">
    <source>
        <dbReference type="ARBA" id="ARBA00023136"/>
    </source>
</evidence>
<dbReference type="GO" id="GO:0016559">
    <property type="term" value="P:peroxisome fission"/>
    <property type="evidence" value="ECO:0007669"/>
    <property type="project" value="InterPro"/>
</dbReference>
<keyword evidence="5" id="KW-1185">Reference proteome</keyword>
<evidence type="ECO:0000256" key="3">
    <source>
        <dbReference type="ARBA" id="ARBA00046271"/>
    </source>
</evidence>